<dbReference type="InterPro" id="IPR016135">
    <property type="entry name" value="UBQ-conjugating_enzyme/RWD"/>
</dbReference>
<name>A0A0N4UJT9_DRAME</name>
<reference evidence="5" key="1">
    <citation type="submission" date="2017-02" db="UniProtKB">
        <authorList>
            <consortium name="WormBaseParasite"/>
        </authorList>
    </citation>
    <scope>IDENTIFICATION</scope>
</reference>
<evidence type="ECO:0000313" key="4">
    <source>
        <dbReference type="Proteomes" id="UP000274756"/>
    </source>
</evidence>
<sequence>MICREPVDGLYVIPSASNPHEWFGLLFIRRGVYFGAVLRFILIIPQDFPSSTVPTVKFNQKVFHPHIDPNTNELDLNRFFPNGWKPENHHIYHLLLILQRTFFNFDVKPSSCINKEAAFMLYNDKEAFKNNVKDVINLSPWDASVHEPIREWLVGSTLNENQTSMTSSRLGACSIFSNVARDSGSKVGFSWVSPTDLIYMVERPNDFKYISRVSKIIFPLILLS</sequence>
<evidence type="ECO:0000259" key="1">
    <source>
        <dbReference type="PROSITE" id="PS50127"/>
    </source>
</evidence>
<dbReference type="InterPro" id="IPR050113">
    <property type="entry name" value="Ub_conjugating_enzyme"/>
</dbReference>
<dbReference type="OrthoDB" id="5596422at2759"/>
<reference evidence="2 4" key="2">
    <citation type="submission" date="2018-11" db="EMBL/GenBank/DDBJ databases">
        <authorList>
            <consortium name="Pathogen Informatics"/>
        </authorList>
    </citation>
    <scope>NUCLEOTIDE SEQUENCE [LARGE SCALE GENOMIC DNA]</scope>
</reference>
<dbReference type="PANTHER" id="PTHR24067">
    <property type="entry name" value="UBIQUITIN-CONJUGATING ENZYME E2"/>
    <property type="match status" value="1"/>
</dbReference>
<dbReference type="AlphaFoldDB" id="A0A0N4UJT9"/>
<dbReference type="SUPFAM" id="SSF54495">
    <property type="entry name" value="UBC-like"/>
    <property type="match status" value="1"/>
</dbReference>
<dbReference type="Proteomes" id="UP000038040">
    <property type="component" value="Unplaced"/>
</dbReference>
<dbReference type="SMART" id="SM00212">
    <property type="entry name" value="UBCc"/>
    <property type="match status" value="1"/>
</dbReference>
<dbReference type="CDD" id="cd23814">
    <property type="entry name" value="UEV_AKTIP"/>
    <property type="match status" value="1"/>
</dbReference>
<organism evidence="3 5">
    <name type="scientific">Dracunculus medinensis</name>
    <name type="common">Guinea worm</name>
    <dbReference type="NCBI Taxonomy" id="318479"/>
    <lineage>
        <taxon>Eukaryota</taxon>
        <taxon>Metazoa</taxon>
        <taxon>Ecdysozoa</taxon>
        <taxon>Nematoda</taxon>
        <taxon>Chromadorea</taxon>
        <taxon>Rhabditida</taxon>
        <taxon>Spirurina</taxon>
        <taxon>Dracunculoidea</taxon>
        <taxon>Dracunculidae</taxon>
        <taxon>Dracunculus</taxon>
    </lineage>
</organism>
<accession>A0A0N4UJT9</accession>
<feature type="domain" description="UBC core" evidence="1">
    <location>
        <begin position="1"/>
        <end position="141"/>
    </location>
</feature>
<dbReference type="InterPro" id="IPR000608">
    <property type="entry name" value="UBC"/>
</dbReference>
<dbReference type="Pfam" id="PF00179">
    <property type="entry name" value="UQ_con"/>
    <property type="match status" value="1"/>
</dbReference>
<dbReference type="Proteomes" id="UP000274756">
    <property type="component" value="Unassembled WGS sequence"/>
</dbReference>
<dbReference type="GO" id="GO:0032446">
    <property type="term" value="P:protein modification by small protein conjugation"/>
    <property type="evidence" value="ECO:0007669"/>
    <property type="project" value="UniProtKB-ARBA"/>
</dbReference>
<proteinExistence type="predicted"/>
<dbReference type="EMBL" id="UYYG01000044">
    <property type="protein sequence ID" value="VDN52096.1"/>
    <property type="molecule type" value="Genomic_DNA"/>
</dbReference>
<dbReference type="WBParaSite" id="DME_0000794401-mRNA-1">
    <property type="protein sequence ID" value="DME_0000794401-mRNA-1"/>
    <property type="gene ID" value="DME_0000794401"/>
</dbReference>
<gene>
    <name evidence="2" type="ORF">DME_LOCUS2069</name>
</gene>
<evidence type="ECO:0000313" key="3">
    <source>
        <dbReference type="Proteomes" id="UP000038040"/>
    </source>
</evidence>
<evidence type="ECO:0000313" key="5">
    <source>
        <dbReference type="WBParaSite" id="DME_0000794401-mRNA-1"/>
    </source>
</evidence>
<keyword evidence="4" id="KW-1185">Reference proteome</keyword>
<dbReference type="STRING" id="318479.A0A0N4UJT9"/>
<dbReference type="Gene3D" id="3.10.110.10">
    <property type="entry name" value="Ubiquitin Conjugating Enzyme"/>
    <property type="match status" value="1"/>
</dbReference>
<dbReference type="PROSITE" id="PS50127">
    <property type="entry name" value="UBC_2"/>
    <property type="match status" value="1"/>
</dbReference>
<evidence type="ECO:0000313" key="2">
    <source>
        <dbReference type="EMBL" id="VDN52096.1"/>
    </source>
</evidence>
<protein>
    <submittedName>
        <fullName evidence="5">UBIQUITIN_CONJUGAT_2 domain-containing protein</fullName>
    </submittedName>
</protein>